<accession>H2ZVK5</accession>
<dbReference type="GO" id="GO:0020037">
    <property type="term" value="F:heme binding"/>
    <property type="evidence" value="ECO:0007669"/>
    <property type="project" value="InterPro"/>
</dbReference>
<dbReference type="Proteomes" id="UP000008672">
    <property type="component" value="Unassembled WGS sequence"/>
</dbReference>
<evidence type="ECO:0000256" key="7">
    <source>
        <dbReference type="ARBA" id="ARBA00022824"/>
    </source>
</evidence>
<keyword evidence="6 13" id="KW-0479">Metal-binding</keyword>
<evidence type="ECO:0000256" key="13">
    <source>
        <dbReference type="PIRSR" id="PIRSR602401-1"/>
    </source>
</evidence>
<keyword evidence="12" id="KW-0472">Membrane</keyword>
<keyword evidence="9 14" id="KW-0560">Oxidoreductase</keyword>
<feature type="binding site" description="axial binding residue" evidence="13">
    <location>
        <position position="341"/>
    </location>
    <ligand>
        <name>heme</name>
        <dbReference type="ChEBI" id="CHEBI:30413"/>
    </ligand>
    <ligandPart>
        <name>Fe</name>
        <dbReference type="ChEBI" id="CHEBI:18248"/>
    </ligandPart>
</feature>
<keyword evidence="11 14" id="KW-0503">Monooxygenase</keyword>
<dbReference type="GO" id="GO:0042446">
    <property type="term" value="P:hormone biosynthetic process"/>
    <property type="evidence" value="ECO:0007669"/>
    <property type="project" value="TreeGrafter"/>
</dbReference>
<comment type="similarity">
    <text evidence="4 14">Belongs to the cytochrome P450 family.</text>
</comment>
<dbReference type="GeneTree" id="ENSGT00940000155588"/>
<dbReference type="PROSITE" id="PS00086">
    <property type="entry name" value="CYTOCHROME_P450"/>
    <property type="match status" value="1"/>
</dbReference>
<evidence type="ECO:0000256" key="9">
    <source>
        <dbReference type="ARBA" id="ARBA00023002"/>
    </source>
</evidence>
<dbReference type="STRING" id="7897.ENSLACP00000001426"/>
<reference evidence="15" key="3">
    <citation type="submission" date="2025-09" db="UniProtKB">
        <authorList>
            <consortium name="Ensembl"/>
        </authorList>
    </citation>
    <scope>IDENTIFICATION</scope>
</reference>
<evidence type="ECO:0000256" key="2">
    <source>
        <dbReference type="ARBA" id="ARBA00004174"/>
    </source>
</evidence>
<dbReference type="InterPro" id="IPR002401">
    <property type="entry name" value="Cyt_P450_E_grp-I"/>
</dbReference>
<dbReference type="Gene3D" id="1.10.630.10">
    <property type="entry name" value="Cytochrome P450"/>
    <property type="match status" value="1"/>
</dbReference>
<evidence type="ECO:0000313" key="16">
    <source>
        <dbReference type="Proteomes" id="UP000008672"/>
    </source>
</evidence>
<dbReference type="InterPro" id="IPR017972">
    <property type="entry name" value="Cyt_P450_CS"/>
</dbReference>
<keyword evidence="16" id="KW-1185">Reference proteome</keyword>
<reference evidence="15" key="2">
    <citation type="submission" date="2025-08" db="UniProtKB">
        <authorList>
            <consortium name="Ensembl"/>
        </authorList>
    </citation>
    <scope>IDENTIFICATION</scope>
</reference>
<evidence type="ECO:0000256" key="6">
    <source>
        <dbReference type="ARBA" id="ARBA00022723"/>
    </source>
</evidence>
<dbReference type="GO" id="GO:0005506">
    <property type="term" value="F:iron ion binding"/>
    <property type="evidence" value="ECO:0007669"/>
    <property type="project" value="InterPro"/>
</dbReference>
<dbReference type="FunFam" id="1.10.630.10:FF:000238">
    <property type="entry name" value="Cytochrome P450 2A6"/>
    <property type="match status" value="1"/>
</dbReference>
<dbReference type="eggNOG" id="KOG0156">
    <property type="taxonomic scope" value="Eukaryota"/>
</dbReference>
<keyword evidence="10 13" id="KW-0408">Iron</keyword>
<dbReference type="PANTHER" id="PTHR24289">
    <property type="entry name" value="STEROID 17-ALPHA-HYDROXYLASE/17,20 LYASE"/>
    <property type="match status" value="1"/>
</dbReference>
<dbReference type="EMBL" id="AFYH01256649">
    <property type="status" value="NOT_ANNOTATED_CDS"/>
    <property type="molecule type" value="Genomic_DNA"/>
</dbReference>
<keyword evidence="7" id="KW-0256">Endoplasmic reticulum</keyword>
<dbReference type="EMBL" id="AFYH01256647">
    <property type="status" value="NOT_ANNOTATED_CDS"/>
    <property type="molecule type" value="Genomic_DNA"/>
</dbReference>
<proteinExistence type="inferred from homology"/>
<protein>
    <submittedName>
        <fullName evidence="15">Cytochrome P450, family 17, subfamily A, polypeptide 2</fullName>
    </submittedName>
</protein>
<dbReference type="AlphaFoldDB" id="H2ZVK5"/>
<dbReference type="HOGENOM" id="CLU_001570_22_0_1"/>
<evidence type="ECO:0000256" key="1">
    <source>
        <dbReference type="ARBA" id="ARBA00001971"/>
    </source>
</evidence>
<evidence type="ECO:0000313" key="15">
    <source>
        <dbReference type="Ensembl" id="ENSLACP00000001426.1"/>
    </source>
</evidence>
<organism evidence="15 16">
    <name type="scientific">Latimeria chalumnae</name>
    <name type="common">Coelacanth</name>
    <dbReference type="NCBI Taxonomy" id="7897"/>
    <lineage>
        <taxon>Eukaryota</taxon>
        <taxon>Metazoa</taxon>
        <taxon>Chordata</taxon>
        <taxon>Craniata</taxon>
        <taxon>Vertebrata</taxon>
        <taxon>Euteleostomi</taxon>
        <taxon>Coelacanthiformes</taxon>
        <taxon>Coelacanthidae</taxon>
        <taxon>Latimeria</taxon>
    </lineage>
</organism>
<dbReference type="EMBL" id="AFYH01256648">
    <property type="status" value="NOT_ANNOTATED_CDS"/>
    <property type="molecule type" value="Genomic_DNA"/>
</dbReference>
<evidence type="ECO:0000256" key="14">
    <source>
        <dbReference type="RuleBase" id="RU000461"/>
    </source>
</evidence>
<dbReference type="InterPro" id="IPR001128">
    <property type="entry name" value="Cyt_P450"/>
</dbReference>
<dbReference type="InParanoid" id="H2ZVK5"/>
<name>H2ZVK5_LATCH</name>
<evidence type="ECO:0000256" key="8">
    <source>
        <dbReference type="ARBA" id="ARBA00022848"/>
    </source>
</evidence>
<dbReference type="PRINTS" id="PR00463">
    <property type="entry name" value="EP450I"/>
</dbReference>
<dbReference type="InterPro" id="IPR036396">
    <property type="entry name" value="Cyt_P450_sf"/>
</dbReference>
<dbReference type="GO" id="GO:0005789">
    <property type="term" value="C:endoplasmic reticulum membrane"/>
    <property type="evidence" value="ECO:0007669"/>
    <property type="project" value="UniProtKB-SubCell"/>
</dbReference>
<evidence type="ECO:0000256" key="10">
    <source>
        <dbReference type="ARBA" id="ARBA00023004"/>
    </source>
</evidence>
<reference evidence="16" key="1">
    <citation type="submission" date="2011-08" db="EMBL/GenBank/DDBJ databases">
        <title>The draft genome of Latimeria chalumnae.</title>
        <authorList>
            <person name="Di Palma F."/>
            <person name="Alfoldi J."/>
            <person name="Johnson J."/>
            <person name="Berlin A."/>
            <person name="Gnerre S."/>
            <person name="Jaffe D."/>
            <person name="MacCallum I."/>
            <person name="Young S."/>
            <person name="Walker B.J."/>
            <person name="Lander E."/>
            <person name="Lindblad-Toh K."/>
        </authorList>
    </citation>
    <scope>NUCLEOTIDE SEQUENCE [LARGE SCALE GENOMIC DNA]</scope>
    <source>
        <strain evidence="16">Wild caught</strain>
    </source>
</reference>
<evidence type="ECO:0000256" key="3">
    <source>
        <dbReference type="ARBA" id="ARBA00004406"/>
    </source>
</evidence>
<dbReference type="Pfam" id="PF00067">
    <property type="entry name" value="p450"/>
    <property type="match status" value="1"/>
</dbReference>
<evidence type="ECO:0000256" key="11">
    <source>
        <dbReference type="ARBA" id="ARBA00023033"/>
    </source>
</evidence>
<keyword evidence="8" id="KW-0492">Microsome</keyword>
<evidence type="ECO:0000256" key="5">
    <source>
        <dbReference type="ARBA" id="ARBA00022617"/>
    </source>
</evidence>
<dbReference type="OMA" id="SEFRDTQ"/>
<dbReference type="Ensembl" id="ENSLACT00000001438.1">
    <property type="protein sequence ID" value="ENSLACP00000001426.1"/>
    <property type="gene ID" value="ENSLACG00000001276.1"/>
</dbReference>
<dbReference type="GO" id="GO:0042448">
    <property type="term" value="P:progesterone metabolic process"/>
    <property type="evidence" value="ECO:0007669"/>
    <property type="project" value="TreeGrafter"/>
</dbReference>
<dbReference type="GO" id="GO:0004508">
    <property type="term" value="F:steroid 17-alpha-monooxygenase activity"/>
    <property type="evidence" value="ECO:0007669"/>
    <property type="project" value="TreeGrafter"/>
</dbReference>
<keyword evidence="5 13" id="KW-0349">Heme</keyword>
<comment type="subcellular location">
    <subcellularLocation>
        <location evidence="3">Endoplasmic reticulum membrane</location>
        <topology evidence="3">Peripheral membrane protein</topology>
    </subcellularLocation>
    <subcellularLocation>
        <location evidence="2">Microsome membrane</location>
        <topology evidence="2">Peripheral membrane protein</topology>
    </subcellularLocation>
</comment>
<evidence type="ECO:0000256" key="12">
    <source>
        <dbReference type="ARBA" id="ARBA00023136"/>
    </source>
</evidence>
<dbReference type="SUPFAM" id="SSF48264">
    <property type="entry name" value="Cytochrome P450"/>
    <property type="match status" value="1"/>
</dbReference>
<comment type="cofactor">
    <cofactor evidence="1 13">
        <name>heme</name>
        <dbReference type="ChEBI" id="CHEBI:30413"/>
    </cofactor>
</comment>
<dbReference type="PRINTS" id="PR00385">
    <property type="entry name" value="P450"/>
</dbReference>
<evidence type="ECO:0000256" key="4">
    <source>
        <dbReference type="ARBA" id="ARBA00010617"/>
    </source>
</evidence>
<dbReference type="PANTHER" id="PTHR24289:SF19">
    <property type="entry name" value="CYTOCHROME P450 FAMILY 17 POLYPEPTIDE 2"/>
    <property type="match status" value="1"/>
</dbReference>
<sequence>PLQTTTDLLSRNGKNIAFADYSPLWKAHRRLLYVTLVSHPHSEVSFEMLIIYYETEKLCSQLQETLGTPVDLGPELIRAITNVVCTLVFNSSYEKGDPEFHMVMDYNNGIVETIAGGSLVDTFPWLKTFFFKKERLISCITEVLIKWESQQDKATYHEGETRDLLDALLKAQHPPRESAGAGKDAEGISDDHVLMTVADAFGAGVETTATVLRWTIAFLLHHPEVQQRIQEEIDDKIGPDRHLTLMDRGKLPYLESTLNEVLRIRPVTPLLIPHVALEDTSIGEYFIPKGTRVIVNMWSIHHDPQEWTDPEEFKPDRFLDSNGLQISLPSFIPFGAGPRVCVGESLAKIELFLFASRLLQCFTFRNPPGAPLPDLEGKYGLVLQPKEYRMSAPCWQMWLSVV</sequence>